<name>A0AAD7MZB5_9AGAR</name>
<accession>A0AAD7MZB5</accession>
<feature type="region of interest" description="Disordered" evidence="1">
    <location>
        <begin position="689"/>
        <end position="747"/>
    </location>
</feature>
<evidence type="ECO:0000256" key="1">
    <source>
        <dbReference type="SAM" id="MobiDB-lite"/>
    </source>
</evidence>
<evidence type="ECO:0000313" key="2">
    <source>
        <dbReference type="EMBL" id="KAJ7738681.1"/>
    </source>
</evidence>
<keyword evidence="3" id="KW-1185">Reference proteome</keyword>
<proteinExistence type="predicted"/>
<comment type="caution">
    <text evidence="2">The sequence shown here is derived from an EMBL/GenBank/DDBJ whole genome shotgun (WGS) entry which is preliminary data.</text>
</comment>
<feature type="compositionally biased region" description="Low complexity" evidence="1">
    <location>
        <begin position="654"/>
        <end position="663"/>
    </location>
</feature>
<feature type="compositionally biased region" description="Pro residues" evidence="1">
    <location>
        <begin position="76"/>
        <end position="93"/>
    </location>
</feature>
<feature type="compositionally biased region" description="Pro residues" evidence="1">
    <location>
        <begin position="478"/>
        <end position="488"/>
    </location>
</feature>
<dbReference type="Proteomes" id="UP001215280">
    <property type="component" value="Unassembled WGS sequence"/>
</dbReference>
<feature type="region of interest" description="Disordered" evidence="1">
    <location>
        <begin position="652"/>
        <end position="676"/>
    </location>
</feature>
<dbReference type="Gene3D" id="3.60.130.30">
    <property type="match status" value="1"/>
</dbReference>
<gene>
    <name evidence="2" type="ORF">DFH07DRAFT_966016</name>
</gene>
<feature type="compositionally biased region" description="Low complexity" evidence="1">
    <location>
        <begin position="736"/>
        <end position="747"/>
    </location>
</feature>
<feature type="region of interest" description="Disordered" evidence="1">
    <location>
        <begin position="439"/>
        <end position="492"/>
    </location>
</feature>
<feature type="region of interest" description="Disordered" evidence="1">
    <location>
        <begin position="34"/>
        <end position="115"/>
    </location>
</feature>
<reference evidence="2" key="1">
    <citation type="submission" date="2023-03" db="EMBL/GenBank/DDBJ databases">
        <title>Massive genome expansion in bonnet fungi (Mycena s.s.) driven by repeated elements and novel gene families across ecological guilds.</title>
        <authorList>
            <consortium name="Lawrence Berkeley National Laboratory"/>
            <person name="Harder C.B."/>
            <person name="Miyauchi S."/>
            <person name="Viragh M."/>
            <person name="Kuo A."/>
            <person name="Thoen E."/>
            <person name="Andreopoulos B."/>
            <person name="Lu D."/>
            <person name="Skrede I."/>
            <person name="Drula E."/>
            <person name="Henrissat B."/>
            <person name="Morin E."/>
            <person name="Kohler A."/>
            <person name="Barry K."/>
            <person name="LaButti K."/>
            <person name="Morin E."/>
            <person name="Salamov A."/>
            <person name="Lipzen A."/>
            <person name="Mereny Z."/>
            <person name="Hegedus B."/>
            <person name="Baldrian P."/>
            <person name="Stursova M."/>
            <person name="Weitz H."/>
            <person name="Taylor A."/>
            <person name="Grigoriev I.V."/>
            <person name="Nagy L.G."/>
            <person name="Martin F."/>
            <person name="Kauserud H."/>
        </authorList>
    </citation>
    <scope>NUCLEOTIDE SEQUENCE</scope>
    <source>
        <strain evidence="2">CBHHK188m</strain>
    </source>
</reference>
<protein>
    <submittedName>
        <fullName evidence="2">Uncharacterized protein</fullName>
    </submittedName>
</protein>
<organism evidence="2 3">
    <name type="scientific">Mycena maculata</name>
    <dbReference type="NCBI Taxonomy" id="230809"/>
    <lineage>
        <taxon>Eukaryota</taxon>
        <taxon>Fungi</taxon>
        <taxon>Dikarya</taxon>
        <taxon>Basidiomycota</taxon>
        <taxon>Agaricomycotina</taxon>
        <taxon>Agaricomycetes</taxon>
        <taxon>Agaricomycetidae</taxon>
        <taxon>Agaricales</taxon>
        <taxon>Marasmiineae</taxon>
        <taxon>Mycenaceae</taxon>
        <taxon>Mycena</taxon>
    </lineage>
</organism>
<dbReference type="EMBL" id="JARJLG010000136">
    <property type="protein sequence ID" value="KAJ7738681.1"/>
    <property type="molecule type" value="Genomic_DNA"/>
</dbReference>
<sequence>MLTVFKTRCSTVFASFSTKFFDVGNLVARAVAREADDQEAHEEEDELIDDPPTDPALDIDHKLPPDAPDELDDITPPTPSSSAPTPPSPSPPPTKRRKPASFSDFDGQKTQKGAHCHRALKRKNEVEQNGQVPRASVSRQYITPAVPIPTALDAVNLPTAHGAYAGKVEDNKTEKHGLKKARSLTKLIALGFQLIRWGGRYISPAHRCPWPHICGVAHMRKHRRGPFATITVGLVYGKGCMAPTWVSNGQYDSLSQRLLDNSDIKQMANFASALGDFDPTTGGHFVLGDLKLVIEFPPGTLILIPSATLSHSNIPVRPGETRVSFTQFTSGGLFRYIDNGFRTEHELYEVDGGKGGAVGEGSQSVIPILFLPTTIVDFTCPGVHRHLTQNSSNNIAAKRFNATERKMKIDCGKPLASVCDAASDIITQRKYRGRAAVASEHYRDRKREEERLERRAGNAFKNAARKLEDRSLRKKHAPPIPNPAPKPMKPMIRLGKVPSKLRPSSPMMPTPVPRYPAILAAASMHSDGKLSDNSDEDDHEEHHRLAAAPIWPSRMPRPQRCPNCFQEDCVGCACFPDPGHEDRSAYHGPFYAIFCKEWRGCVTSGASRDRLLLQYPHATTFKAGTWYKFQRAWVHVCTEYHDHKDECTAPAPFIPLMPESSPESSPPSSPSSLSASTISTSLALKPKLSASPTKAAWPSTPPAKKCLASPTKGAAPAAQPSTLPTKKHPALPTKVTTPATRPSASPTKLPLLTREELAHLGNFRPGPGPLSPQRAAQLFARVLGPEALQHPIPVPVRPEASPTAAEVQPEPCDTSGGPVMYAVSGTNRVFQNRDRVMAALRGTPGADLIITNDEDEVFGFIAEEVGRKLKL</sequence>
<dbReference type="AlphaFoldDB" id="A0AAD7MZB5"/>
<evidence type="ECO:0000313" key="3">
    <source>
        <dbReference type="Proteomes" id="UP001215280"/>
    </source>
</evidence>
<feature type="compositionally biased region" description="Acidic residues" evidence="1">
    <location>
        <begin position="36"/>
        <end position="52"/>
    </location>
</feature>
<feature type="compositionally biased region" description="Basic and acidic residues" evidence="1">
    <location>
        <begin position="440"/>
        <end position="456"/>
    </location>
</feature>